<dbReference type="Proteomes" id="UP000189935">
    <property type="component" value="Chromosome I"/>
</dbReference>
<evidence type="ECO:0000313" key="3">
    <source>
        <dbReference type="EMBL" id="SHK49563.1"/>
    </source>
</evidence>
<evidence type="ECO:0000256" key="1">
    <source>
        <dbReference type="SAM" id="MobiDB-lite"/>
    </source>
</evidence>
<keyword evidence="2" id="KW-0472">Membrane</keyword>
<dbReference type="RefSeq" id="WP_079539579.1">
    <property type="nucleotide sequence ID" value="NZ_LT670844.1"/>
</dbReference>
<dbReference type="AlphaFoldDB" id="A0A1M6SXZ8"/>
<protein>
    <submittedName>
        <fullName evidence="3">Uncharacterized protein</fullName>
    </submittedName>
</protein>
<reference evidence="3 4" key="1">
    <citation type="submission" date="2016-11" db="EMBL/GenBank/DDBJ databases">
        <authorList>
            <person name="Jaros S."/>
            <person name="Januszkiewicz K."/>
            <person name="Wedrychowicz H."/>
        </authorList>
    </citation>
    <scope>NUCLEOTIDE SEQUENCE [LARGE SCALE GENOMIC DNA]</scope>
    <source>
        <strain evidence="3 4">GAS499</strain>
    </source>
</reference>
<sequence length="354" mass="38193">MASTNSLREMPPGLLNGLLFFAVVLSGAGYIVFSKLNGFGAVQVTLVPVLIMVAYALVLGLARLFRLRDDQSGDNLYYMGFLFTLTSLAVSLYQFSAEGSAEQIVQNFGIAIGSTIAGITLRIFFNQMRRDPVEVEQAARLELAEASRRVRRELESTVIEFGSFRRATQQSIADAVDEIDTMLKEAKDRIVGQLEGFALEANKPLQDASKKSGETVEQLNARVLETFETVAKQLAEDGARLSTSTAAIVTSIDDVVSRLAALQTPEHIIEVKLNPVIQGLTRVVSTFGKNAEVQAISVNSNLKQTQALSSAITILLSEIRAAEAARAASEPSAAVVETPLSPSPSTRFEGDGNY</sequence>
<proteinExistence type="predicted"/>
<organism evidence="3 4">
    <name type="scientific">Bradyrhizobium lablabi</name>
    <dbReference type="NCBI Taxonomy" id="722472"/>
    <lineage>
        <taxon>Bacteria</taxon>
        <taxon>Pseudomonadati</taxon>
        <taxon>Pseudomonadota</taxon>
        <taxon>Alphaproteobacteria</taxon>
        <taxon>Hyphomicrobiales</taxon>
        <taxon>Nitrobacteraceae</taxon>
        <taxon>Bradyrhizobium</taxon>
    </lineage>
</organism>
<evidence type="ECO:0000313" key="4">
    <source>
        <dbReference type="Proteomes" id="UP000189935"/>
    </source>
</evidence>
<feature type="transmembrane region" description="Helical" evidence="2">
    <location>
        <begin position="39"/>
        <end position="64"/>
    </location>
</feature>
<dbReference type="EMBL" id="LT670844">
    <property type="protein sequence ID" value="SHK49563.1"/>
    <property type="molecule type" value="Genomic_DNA"/>
</dbReference>
<feature type="transmembrane region" description="Helical" evidence="2">
    <location>
        <begin position="108"/>
        <end position="125"/>
    </location>
</feature>
<name>A0A1M6SXZ8_9BRAD</name>
<accession>A0A1M6SXZ8</accession>
<feature type="transmembrane region" description="Helical" evidence="2">
    <location>
        <begin position="76"/>
        <end position="96"/>
    </location>
</feature>
<evidence type="ECO:0000256" key="2">
    <source>
        <dbReference type="SAM" id="Phobius"/>
    </source>
</evidence>
<feature type="transmembrane region" description="Helical" evidence="2">
    <location>
        <begin position="12"/>
        <end position="33"/>
    </location>
</feature>
<feature type="region of interest" description="Disordered" evidence="1">
    <location>
        <begin position="331"/>
        <end position="354"/>
    </location>
</feature>
<keyword evidence="2" id="KW-0812">Transmembrane</keyword>
<gene>
    <name evidence="3" type="ORF">SAMN05444159_3400</name>
</gene>
<dbReference type="OrthoDB" id="7539266at2"/>
<keyword evidence="2" id="KW-1133">Transmembrane helix</keyword>